<dbReference type="PANTHER" id="PTHR23508">
    <property type="entry name" value="CARBOXYLIC ACID TRANSPORTER PROTEIN HOMOLOG"/>
    <property type="match status" value="1"/>
</dbReference>
<feature type="transmembrane region" description="Helical" evidence="6">
    <location>
        <begin position="287"/>
        <end position="310"/>
    </location>
</feature>
<feature type="transmembrane region" description="Helical" evidence="6">
    <location>
        <begin position="376"/>
        <end position="399"/>
    </location>
</feature>
<evidence type="ECO:0000256" key="6">
    <source>
        <dbReference type="SAM" id="Phobius"/>
    </source>
</evidence>
<keyword evidence="9" id="KW-1185">Reference proteome</keyword>
<gene>
    <name evidence="8" type="primary">genK</name>
    <name evidence="8" type="ORF">SPACI_033360</name>
</gene>
<feature type="transmembrane region" description="Helical" evidence="6">
    <location>
        <begin position="87"/>
        <end position="106"/>
    </location>
</feature>
<proteinExistence type="predicted"/>
<dbReference type="PANTHER" id="PTHR23508:SF10">
    <property type="entry name" value="CARBOXYLIC ACID TRANSPORTER PROTEIN HOMOLOG"/>
    <property type="match status" value="1"/>
</dbReference>
<feature type="transmembrane region" description="Helical" evidence="6">
    <location>
        <begin position="405"/>
        <end position="426"/>
    </location>
</feature>
<name>A0ABZ3J4T9_SPOA4</name>
<keyword evidence="2" id="KW-0813">Transport</keyword>
<dbReference type="SUPFAM" id="SSF103473">
    <property type="entry name" value="MFS general substrate transporter"/>
    <property type="match status" value="1"/>
</dbReference>
<feature type="transmembrane region" description="Helical" evidence="6">
    <location>
        <begin position="20"/>
        <end position="41"/>
    </location>
</feature>
<accession>A0ABZ3J4T9</accession>
<feature type="transmembrane region" description="Helical" evidence="6">
    <location>
        <begin position="341"/>
        <end position="364"/>
    </location>
</feature>
<keyword evidence="3 6" id="KW-0812">Transmembrane</keyword>
<dbReference type="Pfam" id="PF07690">
    <property type="entry name" value="MFS_1"/>
    <property type="match status" value="1"/>
</dbReference>
<sequence>MNTFDVKKLLDESSIQKHHWRLFFCCLTALSFDGYDLVVYATTIPLLLAEWNMSPAYAGLIGSYAFGAGVFGAVLGGVLGDKWGRKATIITSVVIFTVGTFATALANSPLLFGVFRTITGLGLGMTSPNVMALISEYFPNKSKQAAVSASATGMQIGGIMSALAGMYLLAPFGWKSVFYFGSIVIFLVPLLYWYMPETPWILVAKNKIPQLKQILNKFRPDITVPDDAHFEYPHAKEKSSLTNVFAENRSLSTGLFWLVYFMNMYMIFGTNTWIPTLMMNAGHEFGLSLWFFLSLFLGAGIGSLVCGYLTEHFGAKRILVILYYGAFFSISLLSVPMNMYWTTIITALVGACTMGAQNVTHGYIAQYYPPAVRATMMGWGLGLGRFGGLLGPIVGGMLLSMKVSLFQNFLCFAIPGLIAGTCIALIQDKYSYASRPTP</sequence>
<evidence type="ECO:0000256" key="3">
    <source>
        <dbReference type="ARBA" id="ARBA00022692"/>
    </source>
</evidence>
<dbReference type="Proteomes" id="UP000216052">
    <property type="component" value="Chromosome"/>
</dbReference>
<feature type="domain" description="Major facilitator superfamily (MFS) profile" evidence="7">
    <location>
        <begin position="22"/>
        <end position="431"/>
    </location>
</feature>
<protein>
    <submittedName>
        <fullName evidence="8">Gentisate transporter</fullName>
    </submittedName>
</protein>
<dbReference type="Gene3D" id="1.20.1250.20">
    <property type="entry name" value="MFS general substrate transporter like domains"/>
    <property type="match status" value="1"/>
</dbReference>
<dbReference type="InterPro" id="IPR011701">
    <property type="entry name" value="MFS"/>
</dbReference>
<organism evidence="8 9">
    <name type="scientific">Sporomusa acidovorans (strain ATCC 49682 / DSM 3132 / Mol)</name>
    <dbReference type="NCBI Taxonomy" id="1123286"/>
    <lineage>
        <taxon>Bacteria</taxon>
        <taxon>Bacillati</taxon>
        <taxon>Bacillota</taxon>
        <taxon>Negativicutes</taxon>
        <taxon>Selenomonadales</taxon>
        <taxon>Sporomusaceae</taxon>
        <taxon>Sporomusa</taxon>
    </lineage>
</organism>
<dbReference type="PROSITE" id="PS00217">
    <property type="entry name" value="SUGAR_TRANSPORT_2"/>
    <property type="match status" value="1"/>
</dbReference>
<feature type="transmembrane region" description="Helical" evidence="6">
    <location>
        <begin position="176"/>
        <end position="195"/>
    </location>
</feature>
<evidence type="ECO:0000313" key="8">
    <source>
        <dbReference type="EMBL" id="XFO73250.1"/>
    </source>
</evidence>
<feature type="transmembrane region" description="Helical" evidence="6">
    <location>
        <begin position="61"/>
        <end position="80"/>
    </location>
</feature>
<evidence type="ECO:0000256" key="1">
    <source>
        <dbReference type="ARBA" id="ARBA00004651"/>
    </source>
</evidence>
<reference evidence="8" key="1">
    <citation type="submission" date="2024-05" db="EMBL/GenBank/DDBJ databases">
        <title>Isolation and characterization of Sporomusa carbonis sp. nov., a carboxydotrophic hydrogenogen in the genus of Sporomusa isolated from a charcoal burning pile.</title>
        <authorList>
            <person name="Boeer T."/>
            <person name="Rosenbaum F."/>
            <person name="Eysell L."/>
            <person name="Mueller V."/>
            <person name="Daniel R."/>
            <person name="Poehlein A."/>
        </authorList>
    </citation>
    <scope>NUCLEOTIDE SEQUENCE [LARGE SCALE GENOMIC DNA]</scope>
    <source>
        <strain evidence="8">DSM 3132</strain>
    </source>
</reference>
<evidence type="ECO:0000256" key="5">
    <source>
        <dbReference type="ARBA" id="ARBA00023136"/>
    </source>
</evidence>
<dbReference type="InterPro" id="IPR036259">
    <property type="entry name" value="MFS_trans_sf"/>
</dbReference>
<dbReference type="EMBL" id="CP155571">
    <property type="protein sequence ID" value="XFO73250.1"/>
    <property type="molecule type" value="Genomic_DNA"/>
</dbReference>
<evidence type="ECO:0000313" key="9">
    <source>
        <dbReference type="Proteomes" id="UP000216052"/>
    </source>
</evidence>
<dbReference type="InterPro" id="IPR005829">
    <property type="entry name" value="Sugar_transporter_CS"/>
</dbReference>
<feature type="transmembrane region" description="Helical" evidence="6">
    <location>
        <begin position="317"/>
        <end position="335"/>
    </location>
</feature>
<evidence type="ECO:0000256" key="2">
    <source>
        <dbReference type="ARBA" id="ARBA00022448"/>
    </source>
</evidence>
<evidence type="ECO:0000256" key="4">
    <source>
        <dbReference type="ARBA" id="ARBA00022989"/>
    </source>
</evidence>
<dbReference type="PROSITE" id="PS50850">
    <property type="entry name" value="MFS"/>
    <property type="match status" value="1"/>
</dbReference>
<dbReference type="CDD" id="cd17365">
    <property type="entry name" value="MFS_PcaK_like"/>
    <property type="match status" value="1"/>
</dbReference>
<keyword evidence="5 6" id="KW-0472">Membrane</keyword>
<keyword evidence="4 6" id="KW-1133">Transmembrane helix</keyword>
<dbReference type="RefSeq" id="WP_093795629.1">
    <property type="nucleotide sequence ID" value="NZ_CP155571.1"/>
</dbReference>
<feature type="transmembrane region" description="Helical" evidence="6">
    <location>
        <begin position="146"/>
        <end position="170"/>
    </location>
</feature>
<dbReference type="InterPro" id="IPR020846">
    <property type="entry name" value="MFS_dom"/>
</dbReference>
<feature type="transmembrane region" description="Helical" evidence="6">
    <location>
        <begin position="255"/>
        <end position="275"/>
    </location>
</feature>
<feature type="transmembrane region" description="Helical" evidence="6">
    <location>
        <begin position="112"/>
        <end position="134"/>
    </location>
</feature>
<evidence type="ECO:0000259" key="7">
    <source>
        <dbReference type="PROSITE" id="PS50850"/>
    </source>
</evidence>
<comment type="subcellular location">
    <subcellularLocation>
        <location evidence="1">Cell membrane</location>
        <topology evidence="1">Multi-pass membrane protein</topology>
    </subcellularLocation>
</comment>